<accession>A0A2M9C9L4</accession>
<evidence type="ECO:0000313" key="2">
    <source>
        <dbReference type="Proteomes" id="UP000228740"/>
    </source>
</evidence>
<dbReference type="OrthoDB" id="1243702at2"/>
<gene>
    <name evidence="1" type="ORF">CLV73_1545</name>
</gene>
<comment type="caution">
    <text evidence="1">The sequence shown here is derived from an EMBL/GenBank/DDBJ whole genome shotgun (WGS) entry which is preliminary data.</text>
</comment>
<keyword evidence="2" id="KW-1185">Reference proteome</keyword>
<dbReference type="RefSeq" id="WP_100376233.1">
    <property type="nucleotide sequence ID" value="NZ_PGFD01000001.1"/>
</dbReference>
<dbReference type="EMBL" id="PGFD01000001">
    <property type="protein sequence ID" value="PJJ67530.1"/>
    <property type="molecule type" value="Genomic_DNA"/>
</dbReference>
<dbReference type="Proteomes" id="UP000228740">
    <property type="component" value="Unassembled WGS sequence"/>
</dbReference>
<dbReference type="AlphaFoldDB" id="A0A2M9C9L4"/>
<proteinExistence type="predicted"/>
<sequence length="261" mass="31028">MKKFLIFILMFFSLYGYSQMQEIFTENLIKSKFDSIHIYANKNGKLLLTKIISYDKQKQEICLNDKDNAEKSNVLFTIFKISNDYKIIEEKKFYKGLEIKNNDLKDTLVNLVTKYSYEKNNIQKFYYDSKNKLSKKEFQIMDGKGRKTEIINTLYLDNDIVLSDIEKYFWYSKGSGYRLESEQFTFPRQKFIGDYELDEYGDPISVKGKLEVEGKTEEIKKTKFVIHKKELDEKGNVVKIFEIEKGKRILKEVRQIFYGGK</sequence>
<evidence type="ECO:0000313" key="1">
    <source>
        <dbReference type="EMBL" id="PJJ67530.1"/>
    </source>
</evidence>
<reference evidence="1 2" key="1">
    <citation type="submission" date="2017-11" db="EMBL/GenBank/DDBJ databases">
        <title>Genomic Encyclopedia of Archaeal and Bacterial Type Strains, Phase II (KMG-II): From Individual Species to Whole Genera.</title>
        <authorList>
            <person name="Goeker M."/>
        </authorList>
    </citation>
    <scope>NUCLEOTIDE SEQUENCE [LARGE SCALE GENOMIC DNA]</scope>
    <source>
        <strain evidence="1 2">DSM 27617</strain>
    </source>
</reference>
<protein>
    <submittedName>
        <fullName evidence="1">Uncharacterized protein</fullName>
    </submittedName>
</protein>
<organism evidence="1 2">
    <name type="scientific">Chryseobacterium geocarposphaerae</name>
    <dbReference type="NCBI Taxonomy" id="1416776"/>
    <lineage>
        <taxon>Bacteria</taxon>
        <taxon>Pseudomonadati</taxon>
        <taxon>Bacteroidota</taxon>
        <taxon>Flavobacteriia</taxon>
        <taxon>Flavobacteriales</taxon>
        <taxon>Weeksellaceae</taxon>
        <taxon>Chryseobacterium group</taxon>
        <taxon>Chryseobacterium</taxon>
    </lineage>
</organism>
<name>A0A2M9C9L4_9FLAO</name>